<evidence type="ECO:0000256" key="8">
    <source>
        <dbReference type="ARBA" id="ARBA00037982"/>
    </source>
</evidence>
<keyword evidence="14 15" id="KW-0648">Protein biosynthesis</keyword>
<feature type="domain" description="Protein kinase" evidence="12">
    <location>
        <begin position="151"/>
        <end position="621"/>
    </location>
</feature>
<keyword evidence="2" id="KW-0723">Serine/threonine-protein kinase</keyword>
<dbReference type="GeneID" id="107270978"/>
<evidence type="ECO:0000256" key="11">
    <source>
        <dbReference type="SAM" id="MobiDB-lite"/>
    </source>
</evidence>
<evidence type="ECO:0000256" key="7">
    <source>
        <dbReference type="ARBA" id="ARBA00022840"/>
    </source>
</evidence>
<dbReference type="InterPro" id="IPR000719">
    <property type="entry name" value="Prot_kinase_dom"/>
</dbReference>
<evidence type="ECO:0000256" key="10">
    <source>
        <dbReference type="SAM" id="Coils"/>
    </source>
</evidence>
<accession>A0AAJ7RN11</accession>
<evidence type="ECO:0000256" key="2">
    <source>
        <dbReference type="ARBA" id="ARBA00022527"/>
    </source>
</evidence>
<feature type="region of interest" description="Disordered" evidence="11">
    <location>
        <begin position="237"/>
        <end position="281"/>
    </location>
</feature>
<dbReference type="RefSeq" id="XP_024943946.1">
    <property type="nucleotide sequence ID" value="XM_025088178.1"/>
</dbReference>
<dbReference type="InterPro" id="IPR054521">
    <property type="entry name" value="HRI2_3H"/>
</dbReference>
<evidence type="ECO:0000259" key="12">
    <source>
        <dbReference type="PROSITE" id="PS50011"/>
    </source>
</evidence>
<sequence>MDNSAQQQNGPLPNLWSSLSTVTTFDTGNDTWTTRRIDDNAEAKSATGQIVGRASPSTSILIESLIQQLCTMFEGDAVRRNKLYYAICDRLHEMKLIDGSYNMRELEIIRGQYQRALYHLVTVARASTGSESALQVPSCLMAEWSRYRREFKEIGFIAAGGFGHVFKALHRLDEIEYAVKKIIVRSDRLKTIMQHLAEVKMIAKLNHANIVSYKGAWIEPTLPPPFVTTLLSTTQDKMSHRNSKNISNSISSYSRSHSSNRNHSRNRGRKKNGTVRVLEESSYQSVKKSECLDDNIAKSKNITKSYSTNERTYYTGMYCDVNSNKTSKKSGNSGGYIVSHDIINERFRQLNTTTTIIGERIIETNNSTISRESYSDVVSFRNDTEGNETQNAGDWSIMNNADKMNTYENSSESESFEESVSDRRICQYNSSKNWEYTTLYIQMTLCEKTLQQWLHERNEPTPESVVTAIVTQILYGLNYIHSLGIVHHDIKPSNIFILTSGHLQIQLGDFGLACPLQRERHSVCGTKMYAAPEQLRGKCDPKSDIYSLGIVLLELLVFTKTFMELDHIIQALKAGQIPTSLTTNYPKWARLVQQLVQKDPNKRPNTKQLLQELTEDKEVTIVRLRDENEKKDNLIEQLQNEVAILKAEIVKLKISKEDT</sequence>
<dbReference type="Gene3D" id="1.10.510.10">
    <property type="entry name" value="Transferase(Phosphotransferase) domain 1"/>
    <property type="match status" value="1"/>
</dbReference>
<feature type="compositionally biased region" description="Low complexity" evidence="11">
    <location>
        <begin position="244"/>
        <end position="257"/>
    </location>
</feature>
<dbReference type="RefSeq" id="XP_024943945.1">
    <property type="nucleotide sequence ID" value="XM_025088177.1"/>
</dbReference>
<name>A0AAJ7RN11_CEPCN</name>
<evidence type="ECO:0000256" key="3">
    <source>
        <dbReference type="ARBA" id="ARBA00022553"/>
    </source>
</evidence>
<dbReference type="EC" id="2.7.11.1" evidence="1"/>
<evidence type="ECO:0000313" key="16">
    <source>
        <dbReference type="RefSeq" id="XP_024943945.1"/>
    </source>
</evidence>
<proteinExistence type="inferred from homology"/>
<dbReference type="Gene3D" id="3.30.200.20">
    <property type="entry name" value="Phosphorylase Kinase, domain 1"/>
    <property type="match status" value="1"/>
</dbReference>
<protein>
    <recommendedName>
        <fullName evidence="1">non-specific serine/threonine protein kinase</fullName>
        <ecNumber evidence="1">2.7.11.1</ecNumber>
    </recommendedName>
    <alternativeName>
        <fullName evidence="9">Heme-regulated eukaryotic initiation factor eIF-2-alpha kinase</fullName>
    </alternativeName>
</protein>
<dbReference type="GO" id="GO:0005737">
    <property type="term" value="C:cytoplasm"/>
    <property type="evidence" value="ECO:0007669"/>
    <property type="project" value="TreeGrafter"/>
</dbReference>
<keyword evidence="6 14" id="KW-0418">Kinase</keyword>
<dbReference type="GO" id="GO:0005634">
    <property type="term" value="C:nucleus"/>
    <property type="evidence" value="ECO:0007669"/>
    <property type="project" value="TreeGrafter"/>
</dbReference>
<dbReference type="SMART" id="SM00220">
    <property type="entry name" value="S_TKc"/>
    <property type="match status" value="1"/>
</dbReference>
<keyword evidence="5" id="KW-0547">Nucleotide-binding</keyword>
<comment type="similarity">
    <text evidence="8">Belongs to the protein kinase superfamily. Ser/Thr protein kinase family. GCN2 subfamily.</text>
</comment>
<evidence type="ECO:0000313" key="15">
    <source>
        <dbReference type="RefSeq" id="XP_015601981.1"/>
    </source>
</evidence>
<dbReference type="GO" id="GO:0005524">
    <property type="term" value="F:ATP binding"/>
    <property type="evidence" value="ECO:0007669"/>
    <property type="project" value="UniProtKB-KW"/>
</dbReference>
<gene>
    <name evidence="14 15 16 17" type="primary">LOC107270978</name>
</gene>
<keyword evidence="13" id="KW-1185">Reference proteome</keyword>
<dbReference type="GO" id="GO:0003743">
    <property type="term" value="F:translation initiation factor activity"/>
    <property type="evidence" value="ECO:0007669"/>
    <property type="project" value="UniProtKB-KW"/>
</dbReference>
<evidence type="ECO:0000313" key="17">
    <source>
        <dbReference type="RefSeq" id="XP_024943946.1"/>
    </source>
</evidence>
<evidence type="ECO:0000256" key="1">
    <source>
        <dbReference type="ARBA" id="ARBA00012513"/>
    </source>
</evidence>
<dbReference type="PROSITE" id="PS50011">
    <property type="entry name" value="PROTEIN_KINASE_DOM"/>
    <property type="match status" value="1"/>
</dbReference>
<dbReference type="GO" id="GO:0004694">
    <property type="term" value="F:eukaryotic translation initiation factor 2alpha kinase activity"/>
    <property type="evidence" value="ECO:0007669"/>
    <property type="project" value="TreeGrafter"/>
</dbReference>
<keyword evidence="3" id="KW-0597">Phosphoprotein</keyword>
<dbReference type="KEGG" id="ccin:107270978"/>
<evidence type="ECO:0000256" key="6">
    <source>
        <dbReference type="ARBA" id="ARBA00022777"/>
    </source>
</evidence>
<keyword evidence="4" id="KW-0808">Transferase</keyword>
<feature type="coiled-coil region" evidence="10">
    <location>
        <begin position="610"/>
        <end position="655"/>
    </location>
</feature>
<evidence type="ECO:0000313" key="14">
    <source>
        <dbReference type="RefSeq" id="XP_015601979.1"/>
    </source>
</evidence>
<dbReference type="RefSeq" id="XP_015601979.1">
    <property type="nucleotide sequence ID" value="XM_015746493.2"/>
</dbReference>
<dbReference type="SUPFAM" id="SSF56112">
    <property type="entry name" value="Protein kinase-like (PK-like)"/>
    <property type="match status" value="1"/>
</dbReference>
<dbReference type="AlphaFoldDB" id="A0AAJ7RN11"/>
<keyword evidence="14 15" id="KW-0396">Initiation factor</keyword>
<dbReference type="Proteomes" id="UP000694920">
    <property type="component" value="Unplaced"/>
</dbReference>
<organism evidence="13 16">
    <name type="scientific">Cephus cinctus</name>
    <name type="common">Wheat stem sawfly</name>
    <dbReference type="NCBI Taxonomy" id="211228"/>
    <lineage>
        <taxon>Eukaryota</taxon>
        <taxon>Metazoa</taxon>
        <taxon>Ecdysozoa</taxon>
        <taxon>Arthropoda</taxon>
        <taxon>Hexapoda</taxon>
        <taxon>Insecta</taxon>
        <taxon>Pterygota</taxon>
        <taxon>Neoptera</taxon>
        <taxon>Endopterygota</taxon>
        <taxon>Hymenoptera</taxon>
        <taxon>Cephoidea</taxon>
        <taxon>Cephidae</taxon>
        <taxon>Cephus</taxon>
    </lineage>
</organism>
<reference evidence="14 15" key="1">
    <citation type="submission" date="2025-04" db="UniProtKB">
        <authorList>
            <consortium name="RefSeq"/>
        </authorList>
    </citation>
    <scope>IDENTIFICATION</scope>
</reference>
<evidence type="ECO:0000256" key="5">
    <source>
        <dbReference type="ARBA" id="ARBA00022741"/>
    </source>
</evidence>
<dbReference type="RefSeq" id="XP_015601981.1">
    <property type="nucleotide sequence ID" value="XM_015746495.2"/>
</dbReference>
<evidence type="ECO:0000256" key="9">
    <source>
        <dbReference type="ARBA" id="ARBA00042914"/>
    </source>
</evidence>
<keyword evidence="10" id="KW-0175">Coiled coil</keyword>
<dbReference type="InterPro" id="IPR011009">
    <property type="entry name" value="Kinase-like_dom_sf"/>
</dbReference>
<dbReference type="PROSITE" id="PS00108">
    <property type="entry name" value="PROTEIN_KINASE_ST"/>
    <property type="match status" value="1"/>
</dbReference>
<dbReference type="InterPro" id="IPR008271">
    <property type="entry name" value="Ser/Thr_kinase_AS"/>
</dbReference>
<dbReference type="Pfam" id="PF00069">
    <property type="entry name" value="Pkinase"/>
    <property type="match status" value="2"/>
</dbReference>
<evidence type="ECO:0000256" key="4">
    <source>
        <dbReference type="ARBA" id="ARBA00022679"/>
    </source>
</evidence>
<dbReference type="PANTHER" id="PTHR11042:SF187">
    <property type="entry name" value="EUKARYOTIC TRANSLATION INITIATION FACTOR 2-ALPHA KINASE 2"/>
    <property type="match status" value="1"/>
</dbReference>
<dbReference type="Pfam" id="PF22949">
    <property type="entry name" value="HRI2_3H"/>
    <property type="match status" value="1"/>
</dbReference>
<keyword evidence="7" id="KW-0067">ATP-binding</keyword>
<dbReference type="InterPro" id="IPR050339">
    <property type="entry name" value="CC_SR_Kinase"/>
</dbReference>
<feature type="compositionally biased region" description="Basic residues" evidence="11">
    <location>
        <begin position="258"/>
        <end position="273"/>
    </location>
</feature>
<dbReference type="PANTHER" id="PTHR11042">
    <property type="entry name" value="EUKARYOTIC TRANSLATION INITIATION FACTOR 2-ALPHA KINASE EIF2-ALPHA KINASE -RELATED"/>
    <property type="match status" value="1"/>
</dbReference>
<evidence type="ECO:0000313" key="13">
    <source>
        <dbReference type="Proteomes" id="UP000694920"/>
    </source>
</evidence>